<dbReference type="GO" id="GO:0005737">
    <property type="term" value="C:cytoplasm"/>
    <property type="evidence" value="ECO:0007669"/>
    <property type="project" value="TreeGrafter"/>
</dbReference>
<dbReference type="InterPro" id="IPR036052">
    <property type="entry name" value="TrpB-like_PALP_sf"/>
</dbReference>
<comment type="caution">
    <text evidence="15">The sequence shown here is derived from an EMBL/GenBank/DDBJ whole genome shotgun (WGS) entry which is preliminary data.</text>
</comment>
<dbReference type="Pfam" id="PF00291">
    <property type="entry name" value="PALP"/>
    <property type="match status" value="1"/>
</dbReference>
<comment type="cofactor">
    <cofactor evidence="1 13">
        <name>pyridoxal 5'-phosphate</name>
        <dbReference type="ChEBI" id="CHEBI:597326"/>
    </cofactor>
</comment>
<dbReference type="InterPro" id="IPR002028">
    <property type="entry name" value="Trp_synthase_suA"/>
</dbReference>
<evidence type="ECO:0000256" key="12">
    <source>
        <dbReference type="ARBA" id="ARBA00049047"/>
    </source>
</evidence>
<dbReference type="CDD" id="cd04724">
    <property type="entry name" value="Tryptophan_synthase_alpha"/>
    <property type="match status" value="1"/>
</dbReference>
<keyword evidence="9 13" id="KW-0663">Pyridoxal phosphate</keyword>
<comment type="similarity">
    <text evidence="4">In the N-terminal section; belongs to the TrpA family.</text>
</comment>
<keyword evidence="7 13" id="KW-0028">Amino-acid biosynthesis</keyword>
<evidence type="ECO:0000256" key="2">
    <source>
        <dbReference type="ARBA" id="ARBA00004733"/>
    </source>
</evidence>
<dbReference type="SUPFAM" id="SSF51366">
    <property type="entry name" value="Ribulose-phoshate binding barrel"/>
    <property type="match status" value="1"/>
</dbReference>
<dbReference type="PANTHER" id="PTHR48077:SF3">
    <property type="entry name" value="TRYPTOPHAN SYNTHASE"/>
    <property type="match status" value="1"/>
</dbReference>
<evidence type="ECO:0000256" key="10">
    <source>
        <dbReference type="ARBA" id="ARBA00023141"/>
    </source>
</evidence>
<dbReference type="Gene3D" id="3.40.50.1100">
    <property type="match status" value="2"/>
</dbReference>
<dbReference type="PROSITE" id="PS00167">
    <property type="entry name" value="TRP_SYNTHASE_ALPHA"/>
    <property type="match status" value="1"/>
</dbReference>
<dbReference type="FunFam" id="3.40.50.1100:FF:000004">
    <property type="entry name" value="Tryptophan synthase beta chain"/>
    <property type="match status" value="1"/>
</dbReference>
<dbReference type="AlphaFoldDB" id="A0A9W4HKN3"/>
<dbReference type="Gene3D" id="3.20.20.70">
    <property type="entry name" value="Aldolase class I"/>
    <property type="match status" value="1"/>
</dbReference>
<dbReference type="EMBL" id="CAJVOS010000019">
    <property type="protein sequence ID" value="CAG8070916.1"/>
    <property type="molecule type" value="Genomic_DNA"/>
</dbReference>
<dbReference type="CDD" id="cd06446">
    <property type="entry name" value="Trp-synth_B"/>
    <property type="match status" value="1"/>
</dbReference>
<evidence type="ECO:0000256" key="3">
    <source>
        <dbReference type="ARBA" id="ARBA00005761"/>
    </source>
</evidence>
<dbReference type="PANTHER" id="PTHR48077">
    <property type="entry name" value="TRYPTOPHAN SYNTHASE-RELATED"/>
    <property type="match status" value="1"/>
</dbReference>
<dbReference type="EC" id="4.2.1.20" evidence="5 13"/>
<dbReference type="InterPro" id="IPR006654">
    <property type="entry name" value="Trp_synth_beta"/>
</dbReference>
<evidence type="ECO:0000256" key="13">
    <source>
        <dbReference type="RuleBase" id="RU003663"/>
    </source>
</evidence>
<dbReference type="InterPro" id="IPR018204">
    <property type="entry name" value="Trp_synthase_alpha_AS"/>
</dbReference>
<dbReference type="InterPro" id="IPR011060">
    <property type="entry name" value="RibuloseP-bd_barrel"/>
</dbReference>
<keyword evidence="10 13" id="KW-0057">Aromatic amino acid biosynthesis</keyword>
<dbReference type="PROSITE" id="PS00168">
    <property type="entry name" value="TRP_SYNTHASE_BETA"/>
    <property type="match status" value="1"/>
</dbReference>
<comment type="catalytic activity">
    <reaction evidence="12 13">
        <text>(1S,2R)-1-C-(indol-3-yl)glycerol 3-phosphate + L-serine = D-glyceraldehyde 3-phosphate + L-tryptophan + H2O</text>
        <dbReference type="Rhea" id="RHEA:10532"/>
        <dbReference type="ChEBI" id="CHEBI:15377"/>
        <dbReference type="ChEBI" id="CHEBI:33384"/>
        <dbReference type="ChEBI" id="CHEBI:57912"/>
        <dbReference type="ChEBI" id="CHEBI:58866"/>
        <dbReference type="ChEBI" id="CHEBI:59776"/>
        <dbReference type="EC" id="4.2.1.20"/>
    </reaction>
</comment>
<reference evidence="15" key="1">
    <citation type="submission" date="2021-07" db="EMBL/GenBank/DDBJ databases">
        <authorList>
            <person name="Branca A.L. A."/>
        </authorList>
    </citation>
    <scope>NUCLEOTIDE SEQUENCE</scope>
</reference>
<evidence type="ECO:0000256" key="11">
    <source>
        <dbReference type="ARBA" id="ARBA00023239"/>
    </source>
</evidence>
<dbReference type="OrthoDB" id="10050244at2759"/>
<evidence type="ECO:0000256" key="4">
    <source>
        <dbReference type="ARBA" id="ARBA00006095"/>
    </source>
</evidence>
<dbReference type="GO" id="GO:0004834">
    <property type="term" value="F:tryptophan synthase activity"/>
    <property type="evidence" value="ECO:0007669"/>
    <property type="project" value="UniProtKB-EC"/>
</dbReference>
<accession>A0A9W4HKN3</accession>
<dbReference type="SUPFAM" id="SSF53686">
    <property type="entry name" value="Tryptophan synthase beta subunit-like PLP-dependent enzymes"/>
    <property type="match status" value="1"/>
</dbReference>
<protein>
    <recommendedName>
        <fullName evidence="6 13">Tryptophan synthase</fullName>
        <ecNumber evidence="5 13">4.2.1.20</ecNumber>
    </recommendedName>
</protein>
<organism evidence="15 16">
    <name type="scientific">Penicillium olsonii</name>
    <dbReference type="NCBI Taxonomy" id="99116"/>
    <lineage>
        <taxon>Eukaryota</taxon>
        <taxon>Fungi</taxon>
        <taxon>Dikarya</taxon>
        <taxon>Ascomycota</taxon>
        <taxon>Pezizomycotina</taxon>
        <taxon>Eurotiomycetes</taxon>
        <taxon>Eurotiomycetidae</taxon>
        <taxon>Eurotiales</taxon>
        <taxon>Aspergillaceae</taxon>
        <taxon>Penicillium</taxon>
    </lineage>
</organism>
<evidence type="ECO:0000256" key="8">
    <source>
        <dbReference type="ARBA" id="ARBA00022822"/>
    </source>
</evidence>
<dbReference type="InterPro" id="IPR001926">
    <property type="entry name" value="TrpB-like_PALP"/>
</dbReference>
<sequence length="704" mass="75327">MEAIKKAFEASKTQQRVALITYVTAGFPTVTDTPSIMLAMQAGGADIIELGIPFSDPMLDGPTIQRSNARALENGVRIPTILQMVKSARNQGLKVPVLLVGYCNPIYEYAFGEEKLLRDCKAAGVDGFIMMDFPDDEAVRFSNSLSYIPLIAPTTSDTRMEKLCSSATSFVYVLSRVAPDEAQEDLDDGLSNLLDRVHKFTGDDIPAAVDFDISTHEQFMEVACLAEGVVISSFIVSVLEVALQGTGSQCVKEYCLNAAGRAEASIIIPERQRVRQIISPTTVYLASDDGANDIEGESEEMPEIRVESGANFRWGEFGGQYVPGSLMPCLDELETAWDAANADPAFWAEIGSHAGYINRPSSLHEAPRLTDHIGGARVWLKREDLNHTGSHKANNALGQIILARRLGKTSIIAETGAGQHGIAMATLCAQFGLKCTIFMGSEDHEREAPNVCRMRILGAEVIPVDGPDGKGNLRHAINQAFRTWVTDQETTHYAIGSVIGPWPCPIIVRSFQSVIGTETRAQFQTMNGKLPDAVIACVGGGSNAAGMFHAFLKDSSVRLIGVEAGGIGEEDGEHSASLTRGSVGVLHGVRSYVLQDGDGQIQNTQSISAGLAYAGVGPELSSWKVSGRATFISVTDEEALAAFKLLSRLEGIIPALESSHAVAGALKVAQEVGVGGDVIICLSGRGDKDIHKVADMLLEADFAL</sequence>
<dbReference type="HAMAP" id="MF_00133">
    <property type="entry name" value="Trp_synth_beta"/>
    <property type="match status" value="1"/>
</dbReference>
<proteinExistence type="inferred from homology"/>
<dbReference type="Proteomes" id="UP001153618">
    <property type="component" value="Unassembled WGS sequence"/>
</dbReference>
<dbReference type="NCBIfam" id="TIGR00262">
    <property type="entry name" value="trpA"/>
    <property type="match status" value="1"/>
</dbReference>
<evidence type="ECO:0000259" key="14">
    <source>
        <dbReference type="Pfam" id="PF00291"/>
    </source>
</evidence>
<evidence type="ECO:0000313" key="16">
    <source>
        <dbReference type="Proteomes" id="UP001153618"/>
    </source>
</evidence>
<evidence type="ECO:0000256" key="9">
    <source>
        <dbReference type="ARBA" id="ARBA00022898"/>
    </source>
</evidence>
<name>A0A9W4HKN3_PENOL</name>
<dbReference type="HAMAP" id="MF_00131">
    <property type="entry name" value="Trp_synth_alpha"/>
    <property type="match status" value="1"/>
</dbReference>
<gene>
    <name evidence="15" type="ORF">POLS_LOCUS3831</name>
</gene>
<dbReference type="InterPro" id="IPR013785">
    <property type="entry name" value="Aldolase_TIM"/>
</dbReference>
<evidence type="ECO:0000256" key="1">
    <source>
        <dbReference type="ARBA" id="ARBA00001933"/>
    </source>
</evidence>
<dbReference type="Pfam" id="PF00290">
    <property type="entry name" value="Trp_syntA"/>
    <property type="match status" value="1"/>
</dbReference>
<feature type="domain" description="Tryptophan synthase beta chain-like PALP" evidence="14">
    <location>
        <begin position="359"/>
        <end position="684"/>
    </location>
</feature>
<keyword evidence="8 13" id="KW-0822">Tryptophan biosynthesis</keyword>
<evidence type="ECO:0000256" key="5">
    <source>
        <dbReference type="ARBA" id="ARBA00012043"/>
    </source>
</evidence>
<evidence type="ECO:0000256" key="7">
    <source>
        <dbReference type="ARBA" id="ARBA00022605"/>
    </source>
</evidence>
<keyword evidence="11 13" id="KW-0456">Lyase</keyword>
<dbReference type="InterPro" id="IPR006653">
    <property type="entry name" value="Trp_synth_b_CS"/>
</dbReference>
<comment type="pathway">
    <text evidence="2 13">Amino-acid biosynthesis; L-tryptophan biosynthesis; L-tryptophan from chorismate: step 5/5.</text>
</comment>
<dbReference type="InterPro" id="IPR023026">
    <property type="entry name" value="Trp_synth_beta/beta-like"/>
</dbReference>
<keyword evidence="16" id="KW-1185">Reference proteome</keyword>
<evidence type="ECO:0000313" key="15">
    <source>
        <dbReference type="EMBL" id="CAG8070916.1"/>
    </source>
</evidence>
<dbReference type="NCBIfam" id="TIGR00263">
    <property type="entry name" value="trpB"/>
    <property type="match status" value="1"/>
</dbReference>
<comment type="similarity">
    <text evidence="3">In the C-terminal section; belongs to the TrpB family.</text>
</comment>
<evidence type="ECO:0000256" key="6">
    <source>
        <dbReference type="ARBA" id="ARBA00018724"/>
    </source>
</evidence>